<dbReference type="InterPro" id="IPR003100">
    <property type="entry name" value="PAZ_dom"/>
</dbReference>
<evidence type="ECO:0000256" key="7">
    <source>
        <dbReference type="ARBA" id="ARBA00022553"/>
    </source>
</evidence>
<evidence type="ECO:0000256" key="19">
    <source>
        <dbReference type="ARBA" id="ARBA00023211"/>
    </source>
</evidence>
<dbReference type="GO" id="GO:0009653">
    <property type="term" value="P:anatomical structure morphogenesis"/>
    <property type="evidence" value="ECO:0007669"/>
    <property type="project" value="UniProtKB-ARBA"/>
</dbReference>
<evidence type="ECO:0000259" key="24">
    <source>
        <dbReference type="PROSITE" id="PS50142"/>
    </source>
</evidence>
<dbReference type="CDD" id="cd00593">
    <property type="entry name" value="RIBOc"/>
    <property type="match status" value="2"/>
</dbReference>
<dbReference type="InterPro" id="IPR038248">
    <property type="entry name" value="Dicer_dimer_sf"/>
</dbReference>
<keyword evidence="13" id="KW-0378">Hydrolase</keyword>
<dbReference type="Pfam" id="PF02170">
    <property type="entry name" value="PAZ"/>
    <property type="match status" value="1"/>
</dbReference>
<dbReference type="InterPro" id="IPR048512">
    <property type="entry name" value="Dicer_platform"/>
</dbReference>
<dbReference type="PROSITE" id="PS51192">
    <property type="entry name" value="HELICASE_ATP_BIND_1"/>
    <property type="match status" value="1"/>
</dbReference>
<dbReference type="SMART" id="SM00490">
    <property type="entry name" value="HELICc"/>
    <property type="match status" value="1"/>
</dbReference>
<keyword evidence="7" id="KW-0597">Phosphoprotein</keyword>
<dbReference type="PROSITE" id="PS50821">
    <property type="entry name" value="PAZ"/>
    <property type="match status" value="1"/>
</dbReference>
<dbReference type="Gene3D" id="2.170.260.10">
    <property type="entry name" value="paz domain"/>
    <property type="match status" value="1"/>
</dbReference>
<dbReference type="Gene3D" id="3.30.160.380">
    <property type="entry name" value="Dicer dimerisation domain"/>
    <property type="match status" value="1"/>
</dbReference>
<dbReference type="CDD" id="cd15903">
    <property type="entry name" value="Dicer_PBD"/>
    <property type="match status" value="1"/>
</dbReference>
<dbReference type="FunFam" id="2.170.260.10:FF:000002">
    <property type="entry name" value="Putative Endoribonuclease Dicer"/>
    <property type="match status" value="1"/>
</dbReference>
<dbReference type="EC" id="3.1.26.3" evidence="5"/>
<evidence type="ECO:0000313" key="29">
    <source>
        <dbReference type="EMBL" id="JAS26212.1"/>
    </source>
</evidence>
<dbReference type="FunFam" id="3.40.50.300:FF:002580">
    <property type="entry name" value="AGAP002836-PB"/>
    <property type="match status" value="1"/>
</dbReference>
<dbReference type="SMART" id="SM00487">
    <property type="entry name" value="DEXDc"/>
    <property type="match status" value="1"/>
</dbReference>
<dbReference type="CDD" id="cd02843">
    <property type="entry name" value="PAZ_dicer_like"/>
    <property type="match status" value="1"/>
</dbReference>
<dbReference type="GO" id="GO:0003723">
    <property type="term" value="F:RNA binding"/>
    <property type="evidence" value="ECO:0007669"/>
    <property type="project" value="UniProtKB-UniRule"/>
</dbReference>
<dbReference type="Pfam" id="PF03368">
    <property type="entry name" value="Dicer_dimer"/>
    <property type="match status" value="1"/>
</dbReference>
<keyword evidence="11" id="KW-0547">Nucleotide-binding</keyword>
<dbReference type="GO" id="GO:0030422">
    <property type="term" value="P:siRNA processing"/>
    <property type="evidence" value="ECO:0007669"/>
    <property type="project" value="InterPro"/>
</dbReference>
<dbReference type="GO" id="GO:0005829">
    <property type="term" value="C:cytosol"/>
    <property type="evidence" value="ECO:0007669"/>
    <property type="project" value="UniProtKB-ARBA"/>
</dbReference>
<keyword evidence="19" id="KW-0464">Manganese</keyword>
<keyword evidence="15" id="KW-0067">ATP-binding</keyword>
<evidence type="ECO:0000256" key="17">
    <source>
        <dbReference type="ARBA" id="ARBA00022884"/>
    </source>
</evidence>
<dbReference type="GO" id="GO:0005524">
    <property type="term" value="F:ATP binding"/>
    <property type="evidence" value="ECO:0007669"/>
    <property type="project" value="UniProtKB-KW"/>
</dbReference>
<feature type="region of interest" description="Disordered" evidence="22">
    <location>
        <begin position="450"/>
        <end position="472"/>
    </location>
</feature>
<comment type="subcellular location">
    <subcellularLocation>
        <location evidence="4">Cytoplasm</location>
    </subcellularLocation>
</comment>
<evidence type="ECO:0000256" key="9">
    <source>
        <dbReference type="ARBA" id="ARBA00022723"/>
    </source>
</evidence>
<proteinExistence type="inferred from homology"/>
<accession>A0A1B6DKN5</accession>
<keyword evidence="6" id="KW-0963">Cytoplasm</keyword>
<evidence type="ECO:0000256" key="16">
    <source>
        <dbReference type="ARBA" id="ARBA00022842"/>
    </source>
</evidence>
<evidence type="ECO:0000256" key="11">
    <source>
        <dbReference type="ARBA" id="ARBA00022741"/>
    </source>
</evidence>
<keyword evidence="18" id="KW-0943">RNA-mediated gene silencing</keyword>
<dbReference type="PROSITE" id="PS50142">
    <property type="entry name" value="RNASE_3_2"/>
    <property type="match status" value="2"/>
</dbReference>
<evidence type="ECO:0000256" key="21">
    <source>
        <dbReference type="PROSITE-ProRule" id="PRU00657"/>
    </source>
</evidence>
<dbReference type="SUPFAM" id="SSF69065">
    <property type="entry name" value="RNase III domain-like"/>
    <property type="match status" value="2"/>
</dbReference>
<dbReference type="SMART" id="SM00358">
    <property type="entry name" value="DSRM"/>
    <property type="match status" value="1"/>
</dbReference>
<protein>
    <recommendedName>
        <fullName evidence="5">ribonuclease III</fullName>
        <ecNumber evidence="5">3.1.26.3</ecNumber>
    </recommendedName>
</protein>
<comment type="cofactor">
    <cofactor evidence="3">
        <name>Mg(2+)</name>
        <dbReference type="ChEBI" id="CHEBI:18420"/>
    </cofactor>
</comment>
<gene>
    <name evidence="29" type="ORF">g.8349</name>
</gene>
<dbReference type="GO" id="GO:0031054">
    <property type="term" value="P:pre-miRNA processing"/>
    <property type="evidence" value="ECO:0007669"/>
    <property type="project" value="InterPro"/>
</dbReference>
<dbReference type="InterPro" id="IPR048513">
    <property type="entry name" value="Dicer_PBD"/>
</dbReference>
<comment type="catalytic activity">
    <reaction evidence="1">
        <text>Endonucleolytic cleavage to 5'-phosphomonoester.</text>
        <dbReference type="EC" id="3.1.26.3"/>
    </reaction>
</comment>
<dbReference type="PANTHER" id="PTHR14950">
    <property type="entry name" value="DICER-RELATED"/>
    <property type="match status" value="1"/>
</dbReference>
<dbReference type="SUPFAM" id="SSF54768">
    <property type="entry name" value="dsRNA-binding domain-like"/>
    <property type="match status" value="1"/>
</dbReference>
<dbReference type="CDD" id="cd10843">
    <property type="entry name" value="DSRM_DICER"/>
    <property type="match status" value="1"/>
</dbReference>
<dbReference type="Gene3D" id="3.30.160.20">
    <property type="match status" value="1"/>
</dbReference>
<dbReference type="PROSITE" id="PS00517">
    <property type="entry name" value="RNASE_3_1"/>
    <property type="match status" value="1"/>
</dbReference>
<keyword evidence="9" id="KW-0479">Metal-binding</keyword>
<comment type="cofactor">
    <cofactor evidence="2">
        <name>Mn(2+)</name>
        <dbReference type="ChEBI" id="CHEBI:29035"/>
    </cofactor>
</comment>
<dbReference type="GO" id="GO:0016441">
    <property type="term" value="P:post-transcriptional gene silencing"/>
    <property type="evidence" value="ECO:0007669"/>
    <property type="project" value="UniProtKB-ARBA"/>
</dbReference>
<dbReference type="GO" id="GO:0046872">
    <property type="term" value="F:metal ion binding"/>
    <property type="evidence" value="ECO:0007669"/>
    <property type="project" value="UniProtKB-KW"/>
</dbReference>
<dbReference type="GO" id="GO:0004386">
    <property type="term" value="F:helicase activity"/>
    <property type="evidence" value="ECO:0007669"/>
    <property type="project" value="UniProtKB-KW"/>
</dbReference>
<dbReference type="InterPro" id="IPR001650">
    <property type="entry name" value="Helicase_C-like"/>
</dbReference>
<dbReference type="InterPro" id="IPR036389">
    <property type="entry name" value="RNase_III_sf"/>
</dbReference>
<evidence type="ECO:0000259" key="27">
    <source>
        <dbReference type="PROSITE" id="PS51194"/>
    </source>
</evidence>
<evidence type="ECO:0000256" key="14">
    <source>
        <dbReference type="ARBA" id="ARBA00022806"/>
    </source>
</evidence>
<keyword evidence="17 21" id="KW-0694">RNA-binding</keyword>
<dbReference type="Pfam" id="PF00271">
    <property type="entry name" value="Helicase_C"/>
    <property type="match status" value="1"/>
</dbReference>
<dbReference type="InterPro" id="IPR014720">
    <property type="entry name" value="dsRBD_dom"/>
</dbReference>
<dbReference type="PROSITE" id="PS51327">
    <property type="entry name" value="DICER_DSRBF"/>
    <property type="match status" value="1"/>
</dbReference>
<evidence type="ECO:0000259" key="26">
    <source>
        <dbReference type="PROSITE" id="PS51192"/>
    </source>
</evidence>
<evidence type="ECO:0000256" key="10">
    <source>
        <dbReference type="ARBA" id="ARBA00022737"/>
    </source>
</evidence>
<dbReference type="SMART" id="SM00535">
    <property type="entry name" value="RIBOc"/>
    <property type="match status" value="2"/>
</dbReference>
<dbReference type="InterPro" id="IPR036085">
    <property type="entry name" value="PAZ_dom_sf"/>
</dbReference>
<dbReference type="GO" id="GO:0005634">
    <property type="term" value="C:nucleus"/>
    <property type="evidence" value="ECO:0007669"/>
    <property type="project" value="UniProtKB-ARBA"/>
</dbReference>
<dbReference type="Gene3D" id="1.10.1520.10">
    <property type="entry name" value="Ribonuclease III domain"/>
    <property type="match status" value="2"/>
</dbReference>
<evidence type="ECO:0000256" key="22">
    <source>
        <dbReference type="SAM" id="MobiDB-lite"/>
    </source>
</evidence>
<dbReference type="Pfam" id="PF20930">
    <property type="entry name" value="Dicer_PBD"/>
    <property type="match status" value="1"/>
</dbReference>
<dbReference type="GO" id="GO:0003006">
    <property type="term" value="P:developmental process involved in reproduction"/>
    <property type="evidence" value="ECO:0007669"/>
    <property type="project" value="UniProtKB-ARBA"/>
</dbReference>
<dbReference type="InterPro" id="IPR011545">
    <property type="entry name" value="DEAD/DEAH_box_helicase_dom"/>
</dbReference>
<dbReference type="GO" id="GO:0048731">
    <property type="term" value="P:system development"/>
    <property type="evidence" value="ECO:0007669"/>
    <property type="project" value="UniProtKB-ARBA"/>
</dbReference>
<dbReference type="EMBL" id="GEDC01011086">
    <property type="protein sequence ID" value="JAS26212.1"/>
    <property type="molecule type" value="Transcribed_RNA"/>
</dbReference>
<dbReference type="GO" id="GO:0004530">
    <property type="term" value="F:deoxyribonuclease I activity"/>
    <property type="evidence" value="ECO:0007669"/>
    <property type="project" value="TreeGrafter"/>
</dbReference>
<organism evidence="29">
    <name type="scientific">Clastoptera arizonana</name>
    <name type="common">Arizona spittle bug</name>
    <dbReference type="NCBI Taxonomy" id="38151"/>
    <lineage>
        <taxon>Eukaryota</taxon>
        <taxon>Metazoa</taxon>
        <taxon>Ecdysozoa</taxon>
        <taxon>Arthropoda</taxon>
        <taxon>Hexapoda</taxon>
        <taxon>Insecta</taxon>
        <taxon>Pterygota</taxon>
        <taxon>Neoptera</taxon>
        <taxon>Paraneoptera</taxon>
        <taxon>Hemiptera</taxon>
        <taxon>Auchenorrhyncha</taxon>
        <taxon>Cercopoidea</taxon>
        <taxon>Clastopteridae</taxon>
        <taxon>Clastoptera</taxon>
    </lineage>
</organism>
<dbReference type="FunFam" id="3.30.160.380:FF:000003">
    <property type="entry name" value="Endoribonuclease dcr-1"/>
    <property type="match status" value="1"/>
</dbReference>
<evidence type="ECO:0000256" key="18">
    <source>
        <dbReference type="ARBA" id="ARBA00023158"/>
    </source>
</evidence>
<dbReference type="Gene3D" id="3.40.50.300">
    <property type="entry name" value="P-loop containing nucleotide triphosphate hydrolases"/>
    <property type="match status" value="2"/>
</dbReference>
<feature type="domain" description="Dicer dsRNA-binding fold" evidence="28">
    <location>
        <begin position="808"/>
        <end position="903"/>
    </location>
</feature>
<evidence type="ECO:0000259" key="28">
    <source>
        <dbReference type="PROSITE" id="PS51327"/>
    </source>
</evidence>
<keyword evidence="10" id="KW-0677">Repeat</keyword>
<dbReference type="Pfam" id="PF00636">
    <property type="entry name" value="Ribonuclease_3"/>
    <property type="match status" value="2"/>
</dbReference>
<dbReference type="InterPro" id="IPR044441">
    <property type="entry name" value="DICER_DSRM"/>
</dbReference>
<dbReference type="Pfam" id="PF00270">
    <property type="entry name" value="DEAD"/>
    <property type="match status" value="1"/>
</dbReference>
<sequence>MAHHFSDNVYTRAFTPREYQVELLSAAKERNIIVCLGNSTNKTFIALKLIQELAIDVRRCYKKGGKRTLFLAGSVSSVAQNSLIIKHLTDLNVGDFSAISQSLDMDDHQVLVMTSEVCLFHLQNETFTFSDINLLVIEECHRSLRDHPLQSIMEVLMQSSNLKPRILGLTAPLVPGPGGSEPGRLEAEIQQLECILNCRAETASDIVSVLRYCAKPKEMVVECRNYAGAELSEIIYDQIEPTLQFLEEHRYDPSEIYEDEFSEEITNIPDPKQDPFDIIRNFKHILKTMGPWCADKAAFVLLVQIEKLKVKTPYERHFLLLCLISSLLLKIRAICENALQTYEEKERIYIFSSPKILRLIEIIKQFKPKCQQTISQESTELECIKEEASVNSLSPEDISINAINNIENLNNKIGVCSNGSDGTDIHAKSKKIINNCEKIVHLINGNTFDEESSDNINSDNLSKVNSSDNNTSLNNKKPHCDTLVDEMVDCNSLSNQSNICNSSSNQPNICNGLPNQSNNCSNISSTKDLETYLDSNINKKCDTIPTELSLALTGSINKIDNITSNDDNKLFGRSINGLSKVGQGEEFGVRGGRWRGRGRGWRFQRKIHGRTGKNNSFDESENLCAIIFVENRFTAKILFHLLSELRKFDPDFEFLCPQYTVEKTADPVIESREAELEHRKQEEVLKRFRMRECNILIATSVLEEGIDLPKCNLVIRYDTPSHYRSYVNSKGRARAQDSHYILLVEESNLKSFVNDLAQFMEIEKMLLNRCTNREPSEEEEGEADLYTHCVTPYTPVPDEPTNVNMANAIALVNRYCAKLPSDTFTRLTPLWWIDTVLFNGSVHYVCTIKLPINSPVKKDIIGHPMPTQVLARRIAALEVCRVLHQTKELDDQLQPIGKEGFKALEITIEEEPESDVIESSQTGTLENLEPRPGTTKRRQYYYKRIASSLSGCRPVPNEPAKLYQIKMVLTCPLPEEQNTRGRKLHPPEEATQGFGILTLKDIPKICPFPIFTRSGEVRVSLELRKEELLLNEKQLNNIATFLNYTFTSVLRLQKYLMMFDPNASENSYLIVPTKKTNNESVDVDWEFLELIYLHKDDMPHLIPDEDRADFTFDPLKYPDAVVMPWYRNQDQPQYFYVAEICTHLNPKSSFPGSDYKTFEEYYLKKYGIQVQNNQQPLLDVDHTSARLNFLTPRYVNRKGVALPTSSEETKRAKRENLEQKQILVPELCMIHPFPASLWRQAVSLPCVLYRINALLLADEIRTTVAKEIGLGLLTLPQEFEWRPLDFGWSLADVLRKSKEENEKAAVALRVKNTPKIIEIDDNNMEIKDEDSAVVEEKSIVTNDMSKDDSDSGWMEIGTWSNDMAGEENFFDSCGESNLNGTMVRYGSPTSWLMDKNSQNARDLCYYDSDVTSSSSSELGDELSSQSDDSSGIGQGLRITFKNDYLAEAIDYDPEDDVTSSEEADWQWDQDSLNSLEKEVNFEIERFKIATAKHEEHIMSNGMVVLHDRDFILNRESSKPASGNKSEQLQLDFTLEGYALPKELNMELNLNKGESYMSNGIDCEYSRIHFEDDNLDESLFSFDKQPDLMNHPGPSPSVLLQALTMSNANDGINLERLETIGDSFLKYAITTFLYCTYETVHEGKLSHLRSKQVSNLNLYRLGKRKVFGESMIATKFEPHDNWLPPCYLVPKELERALIEAGLPACQWNQADLPGLRDLSRDEINAIVKERGEQLAGGLEDITYEEIPCFVPYNLITQHSIPDKSIADCVEALIGAYLIDCGPRGALLFMSWLGIRVLPLEKVTDESKSNQRIENIPSDSHTQVCYGFLKSPQSPLLRHVPNAECQLNILLDGFDVFERNLRYHFQDRSYLLQAMTHASYSPNRLTDCYQRLEFLGDAVLDYLITRHLYEDKRQHCPGALTDLRSALVNNTIFASLAVRHGFHKFFRHFSPGLAEVVERFVRIQEENSHAISEEYYLIGEEECEEAEDVEVPKALGDVFESVAGAVFLDSNMSLDAVWRVYYRMMKTEIEQFSNNVPKSPIRELLEMEPETAKFGKPEKLADGRRVRVTVEVFGKGVFKGIGRNYRIAKCTAAKCALKQLKKRGLLMRKANGGQKW</sequence>
<feature type="domain" description="Helicase C-terminal" evidence="27">
    <location>
        <begin position="616"/>
        <end position="781"/>
    </location>
</feature>
<comment type="similarity">
    <text evidence="20 21">Belongs to the helicase family. Dicer subfamily.</text>
</comment>
<feature type="domain" description="RNase III" evidence="24">
    <location>
        <begin position="1578"/>
        <end position="1780"/>
    </location>
</feature>
<keyword evidence="14" id="KW-0347">Helicase</keyword>
<evidence type="ECO:0000256" key="5">
    <source>
        <dbReference type="ARBA" id="ARBA00012177"/>
    </source>
</evidence>
<dbReference type="PROSITE" id="PS51194">
    <property type="entry name" value="HELICASE_CTER"/>
    <property type="match status" value="1"/>
</dbReference>
<feature type="domain" description="RNase III" evidence="24">
    <location>
        <begin position="1852"/>
        <end position="2009"/>
    </location>
</feature>
<evidence type="ECO:0000256" key="12">
    <source>
        <dbReference type="ARBA" id="ARBA00022759"/>
    </source>
</evidence>
<keyword evidence="16" id="KW-0460">Magnesium</keyword>
<evidence type="ECO:0000256" key="2">
    <source>
        <dbReference type="ARBA" id="ARBA00001936"/>
    </source>
</evidence>
<feature type="domain" description="Helicase ATP-binding" evidence="26">
    <location>
        <begin position="23"/>
        <end position="173"/>
    </location>
</feature>
<dbReference type="GO" id="GO:0006309">
    <property type="term" value="P:apoptotic DNA fragmentation"/>
    <property type="evidence" value="ECO:0007669"/>
    <property type="project" value="TreeGrafter"/>
</dbReference>
<evidence type="ECO:0000256" key="20">
    <source>
        <dbReference type="ARBA" id="ARBA00035116"/>
    </source>
</evidence>
<keyword evidence="8" id="KW-0540">Nuclease</keyword>
<evidence type="ECO:0000256" key="3">
    <source>
        <dbReference type="ARBA" id="ARBA00001946"/>
    </source>
</evidence>
<dbReference type="InterPro" id="IPR000999">
    <property type="entry name" value="RNase_III_dom"/>
</dbReference>
<evidence type="ECO:0000256" key="13">
    <source>
        <dbReference type="ARBA" id="ARBA00022801"/>
    </source>
</evidence>
<dbReference type="PANTHER" id="PTHR14950:SF37">
    <property type="entry name" value="ENDORIBONUCLEASE DICER"/>
    <property type="match status" value="1"/>
</dbReference>
<evidence type="ECO:0000256" key="15">
    <source>
        <dbReference type="ARBA" id="ARBA00022840"/>
    </source>
</evidence>
<reference evidence="29" key="1">
    <citation type="submission" date="2015-12" db="EMBL/GenBank/DDBJ databases">
        <title>De novo transcriptome assembly of four potential Pierce s Disease insect vectors from Arizona vineyards.</title>
        <authorList>
            <person name="Tassone E.E."/>
        </authorList>
    </citation>
    <scope>NUCLEOTIDE SEQUENCE</scope>
</reference>
<name>A0A1B6DKN5_9HEMI</name>
<evidence type="ECO:0000256" key="6">
    <source>
        <dbReference type="ARBA" id="ARBA00022490"/>
    </source>
</evidence>
<evidence type="ECO:0000256" key="1">
    <source>
        <dbReference type="ARBA" id="ARBA00000109"/>
    </source>
</evidence>
<dbReference type="FunFam" id="3.30.160.20:FF:000015">
    <property type="entry name" value="endoribonuclease Dicer"/>
    <property type="match status" value="1"/>
</dbReference>
<feature type="compositionally biased region" description="Polar residues" evidence="22">
    <location>
        <begin position="454"/>
        <end position="472"/>
    </location>
</feature>
<dbReference type="GO" id="GO:0004525">
    <property type="term" value="F:ribonuclease III activity"/>
    <property type="evidence" value="ECO:0007669"/>
    <property type="project" value="UniProtKB-EC"/>
</dbReference>
<dbReference type="SMART" id="SM00949">
    <property type="entry name" value="PAZ"/>
    <property type="match status" value="1"/>
</dbReference>
<feature type="domain" description="PAZ" evidence="25">
    <location>
        <begin position="1083"/>
        <end position="1232"/>
    </location>
</feature>
<dbReference type="SUPFAM" id="SSF52540">
    <property type="entry name" value="P-loop containing nucleoside triphosphate hydrolases"/>
    <property type="match status" value="2"/>
</dbReference>
<feature type="domain" description="DRBM" evidence="23">
    <location>
        <begin position="2034"/>
        <end position="2100"/>
    </location>
</feature>
<keyword evidence="12" id="KW-0255">Endonuclease</keyword>
<dbReference type="Pfam" id="PF20931">
    <property type="entry name" value="Dicer_platform"/>
    <property type="match status" value="1"/>
</dbReference>
<dbReference type="InterPro" id="IPR005034">
    <property type="entry name" value="Dicer_dimerisation"/>
</dbReference>
<dbReference type="SUPFAM" id="SSF101690">
    <property type="entry name" value="PAZ domain"/>
    <property type="match status" value="1"/>
</dbReference>
<dbReference type="GO" id="GO:0006950">
    <property type="term" value="P:response to stress"/>
    <property type="evidence" value="ECO:0007669"/>
    <property type="project" value="UniProtKB-ARBA"/>
</dbReference>
<dbReference type="Pfam" id="PF20932">
    <property type="entry name" value="Dicer_dsRBD"/>
    <property type="match status" value="1"/>
</dbReference>
<dbReference type="FunFam" id="1.10.1520.10:FF:000005">
    <property type="entry name" value="Putative endoribonuclease dicer"/>
    <property type="match status" value="1"/>
</dbReference>
<evidence type="ECO:0000259" key="25">
    <source>
        <dbReference type="PROSITE" id="PS50821"/>
    </source>
</evidence>
<feature type="region of interest" description="Disordered" evidence="22">
    <location>
        <begin position="912"/>
        <end position="933"/>
    </location>
</feature>
<evidence type="ECO:0000256" key="8">
    <source>
        <dbReference type="ARBA" id="ARBA00022722"/>
    </source>
</evidence>
<dbReference type="GO" id="GO:0070578">
    <property type="term" value="C:RISC-loading complex"/>
    <property type="evidence" value="ECO:0007669"/>
    <property type="project" value="TreeGrafter"/>
</dbReference>
<dbReference type="PROSITE" id="PS50137">
    <property type="entry name" value="DS_RBD"/>
    <property type="match status" value="1"/>
</dbReference>
<evidence type="ECO:0000256" key="4">
    <source>
        <dbReference type="ARBA" id="ARBA00004496"/>
    </source>
</evidence>
<dbReference type="InterPro" id="IPR014001">
    <property type="entry name" value="Helicase_ATP-bd"/>
</dbReference>
<evidence type="ECO:0000259" key="23">
    <source>
        <dbReference type="PROSITE" id="PS50137"/>
    </source>
</evidence>
<dbReference type="InterPro" id="IPR027417">
    <property type="entry name" value="P-loop_NTPase"/>
</dbReference>